<dbReference type="Gene3D" id="3.40.710.10">
    <property type="entry name" value="DD-peptidase/beta-lactamase superfamily"/>
    <property type="match status" value="2"/>
</dbReference>
<dbReference type="EC" id="3.4.16.4" evidence="4"/>
<evidence type="ECO:0000313" key="5">
    <source>
        <dbReference type="Proteomes" id="UP000654604"/>
    </source>
</evidence>
<gene>
    <name evidence="4" type="primary">dacB</name>
    <name evidence="4" type="ORF">IQ215_04735</name>
</gene>
<comment type="caution">
    <text evidence="4">The sequence shown here is derived from an EMBL/GenBank/DDBJ whole genome shotgun (WGS) entry which is preliminary data.</text>
</comment>
<comment type="similarity">
    <text evidence="1">Belongs to the peptidase S13 family.</text>
</comment>
<dbReference type="InterPro" id="IPR012338">
    <property type="entry name" value="Beta-lactam/transpept-like"/>
</dbReference>
<evidence type="ECO:0000256" key="1">
    <source>
        <dbReference type="ARBA" id="ARBA00006096"/>
    </source>
</evidence>
<dbReference type="NCBIfam" id="TIGR00666">
    <property type="entry name" value="PBP4"/>
    <property type="match status" value="1"/>
</dbReference>
<dbReference type="PRINTS" id="PR00922">
    <property type="entry name" value="DADACBPTASE3"/>
</dbReference>
<dbReference type="GO" id="GO:0009002">
    <property type="term" value="F:serine-type D-Ala-D-Ala carboxypeptidase activity"/>
    <property type="evidence" value="ECO:0007669"/>
    <property type="project" value="UniProtKB-EC"/>
</dbReference>
<dbReference type="Proteomes" id="UP000654604">
    <property type="component" value="Unassembled WGS sequence"/>
</dbReference>
<proteinExistence type="inferred from homology"/>
<keyword evidence="5" id="KW-1185">Reference proteome</keyword>
<feature type="signal peptide" evidence="3">
    <location>
        <begin position="1"/>
        <end position="26"/>
    </location>
</feature>
<dbReference type="SUPFAM" id="SSF56601">
    <property type="entry name" value="beta-lactamase/transpeptidase-like"/>
    <property type="match status" value="1"/>
</dbReference>
<accession>A0ABR9V275</accession>
<dbReference type="Pfam" id="PF02113">
    <property type="entry name" value="Peptidase_S13"/>
    <property type="match status" value="1"/>
</dbReference>
<evidence type="ECO:0000313" key="4">
    <source>
        <dbReference type="EMBL" id="MBE9221998.1"/>
    </source>
</evidence>
<protein>
    <submittedName>
        <fullName evidence="4">D-alanyl-D-alanine carboxypeptidase/D-alanyl-D-alanine-endopeptidase</fullName>
        <ecNumber evidence="4">3.4.16.4</ecNumber>
    </submittedName>
</protein>
<feature type="chain" id="PRO_5046108905" evidence="3">
    <location>
        <begin position="27"/>
        <end position="477"/>
    </location>
</feature>
<dbReference type="InterPro" id="IPR000667">
    <property type="entry name" value="Peptidase_S13"/>
</dbReference>
<reference evidence="4 5" key="1">
    <citation type="submission" date="2020-10" db="EMBL/GenBank/DDBJ databases">
        <authorList>
            <person name="Castelo-Branco R."/>
            <person name="Eusebio N."/>
            <person name="Adriana R."/>
            <person name="Vieira A."/>
            <person name="Brugerolle De Fraissinette N."/>
            <person name="Rezende De Castro R."/>
            <person name="Schneider M.P."/>
            <person name="Vasconcelos V."/>
            <person name="Leao P.N."/>
        </authorList>
    </citation>
    <scope>NUCLEOTIDE SEQUENCE [LARGE SCALE GENOMIC DNA]</scope>
    <source>
        <strain evidence="4 5">LEGE 03274</strain>
    </source>
</reference>
<dbReference type="RefSeq" id="WP_193800162.1">
    <property type="nucleotide sequence ID" value="NZ_JADEWC010000007.1"/>
</dbReference>
<organism evidence="4 5">
    <name type="scientific">Cyanobacterium stanieri LEGE 03274</name>
    <dbReference type="NCBI Taxonomy" id="1828756"/>
    <lineage>
        <taxon>Bacteria</taxon>
        <taxon>Bacillati</taxon>
        <taxon>Cyanobacteriota</taxon>
        <taxon>Cyanophyceae</taxon>
        <taxon>Oscillatoriophycideae</taxon>
        <taxon>Chroococcales</taxon>
        <taxon>Geminocystaceae</taxon>
        <taxon>Cyanobacterium</taxon>
    </lineage>
</organism>
<keyword evidence="2 4" id="KW-0378">Hydrolase</keyword>
<dbReference type="Gene3D" id="3.50.80.20">
    <property type="entry name" value="D-Ala-D-Ala carboxypeptidase C, peptidase S13"/>
    <property type="match status" value="1"/>
</dbReference>
<name>A0ABR9V275_9CHRO</name>
<dbReference type="PANTHER" id="PTHR30023">
    <property type="entry name" value="D-ALANYL-D-ALANINE CARBOXYPEPTIDASE"/>
    <property type="match status" value="1"/>
</dbReference>
<keyword evidence="3" id="KW-0732">Signal</keyword>
<dbReference type="EMBL" id="JADEWC010000007">
    <property type="protein sequence ID" value="MBE9221998.1"/>
    <property type="molecule type" value="Genomic_DNA"/>
</dbReference>
<evidence type="ECO:0000256" key="2">
    <source>
        <dbReference type="ARBA" id="ARBA00022801"/>
    </source>
</evidence>
<evidence type="ECO:0000256" key="3">
    <source>
        <dbReference type="SAM" id="SignalP"/>
    </source>
</evidence>
<sequence>MLKISLKVVFSLFFILNPLAEYPAQAQNNNKICEQDLGQHIDTILENPLQKRATWGILVKEPNSENILYELNSEKYFIPASNTKVLTTAAALLKLGTNYQISTPVYYTGEMPRIDSLIIVGSGDPTMTTTKLEEVAEHLKERGIDSINQLIVKDDASFSEMINGTWENSDLPYYYAPPVSDIILNENTVTVSLRGEDINQPAIIEWSDHVAGKQWRVINNVLTTNNPEDNNVRLVPNWRESTIEVTGELGLNQESRQWWLSIPNPHQYFLDSFQRVLQNEDILVSRTQVVSDDNVNLAQPLIEIKSHYLSDIINTTNKDSNNLFAEILLRQLREENKSEFDVQREILTTINVNGETYNLRDGSGLSRQNLVTPSAMVATLEGMINSPYQSFFRQSLPMAGVDGTLRNRFQDSLGGERFLAKTGTLTGVTALSGYLEMESYPDLIVSVMVNQSSEGAVILRETTDNIVNTVARVMVCD</sequence>
<keyword evidence="4" id="KW-0121">Carboxypeptidase</keyword>
<keyword evidence="4" id="KW-0645">Protease</keyword>
<dbReference type="PANTHER" id="PTHR30023:SF0">
    <property type="entry name" value="PENICILLIN-SENSITIVE CARBOXYPEPTIDASE A"/>
    <property type="match status" value="1"/>
</dbReference>